<evidence type="ECO:0000313" key="14">
    <source>
        <dbReference type="EMBL" id="KAK5634208.1"/>
    </source>
</evidence>
<dbReference type="Pfam" id="PF09531">
    <property type="entry name" value="Ndc1_Nup"/>
    <property type="match status" value="1"/>
</dbReference>
<comment type="similarity">
    <text evidence="3">Belongs to the NDC1 family.</text>
</comment>
<dbReference type="PANTHER" id="PTHR13269:SF6">
    <property type="entry name" value="NUCLEOPORIN NDC1"/>
    <property type="match status" value="1"/>
</dbReference>
<evidence type="ECO:0000256" key="13">
    <source>
        <dbReference type="SAM" id="MobiDB-lite"/>
    </source>
</evidence>
<keyword evidence="12" id="KW-0539">Nucleus</keyword>
<name>A0AAN7ZCB2_9PEZI</name>
<dbReference type="GO" id="GO:0015031">
    <property type="term" value="P:protein transport"/>
    <property type="evidence" value="ECO:0007669"/>
    <property type="project" value="UniProtKB-KW"/>
</dbReference>
<protein>
    <submittedName>
        <fullName evidence="14">Uncharacterized protein</fullName>
    </submittedName>
</protein>
<evidence type="ECO:0000256" key="1">
    <source>
        <dbReference type="ARBA" id="ARBA00004232"/>
    </source>
</evidence>
<organism evidence="14 15">
    <name type="scientific">Xylaria bambusicola</name>
    <dbReference type="NCBI Taxonomy" id="326684"/>
    <lineage>
        <taxon>Eukaryota</taxon>
        <taxon>Fungi</taxon>
        <taxon>Dikarya</taxon>
        <taxon>Ascomycota</taxon>
        <taxon>Pezizomycotina</taxon>
        <taxon>Sordariomycetes</taxon>
        <taxon>Xylariomycetidae</taxon>
        <taxon>Xylariales</taxon>
        <taxon>Xylariaceae</taxon>
        <taxon>Xylaria</taxon>
    </lineage>
</organism>
<dbReference type="GO" id="GO:0051028">
    <property type="term" value="P:mRNA transport"/>
    <property type="evidence" value="ECO:0007669"/>
    <property type="project" value="UniProtKB-KW"/>
</dbReference>
<keyword evidence="8" id="KW-1133">Transmembrane helix</keyword>
<dbReference type="GO" id="GO:0005816">
    <property type="term" value="C:spindle pole body"/>
    <property type="evidence" value="ECO:0007669"/>
    <property type="project" value="TreeGrafter"/>
</dbReference>
<dbReference type="PANTHER" id="PTHR13269">
    <property type="entry name" value="NUCLEOPORIN NDC1"/>
    <property type="match status" value="1"/>
</dbReference>
<evidence type="ECO:0000256" key="7">
    <source>
        <dbReference type="ARBA" id="ARBA00022927"/>
    </source>
</evidence>
<comment type="caution">
    <text evidence="14">The sequence shown here is derived from an EMBL/GenBank/DDBJ whole genome shotgun (WGS) entry which is preliminary data.</text>
</comment>
<dbReference type="GO" id="GO:0070762">
    <property type="term" value="C:nuclear pore transmembrane ring"/>
    <property type="evidence" value="ECO:0007669"/>
    <property type="project" value="TreeGrafter"/>
</dbReference>
<dbReference type="GO" id="GO:0106166">
    <property type="term" value="F:spindle pole body-nuclear membrane anchor activity"/>
    <property type="evidence" value="ECO:0007669"/>
    <property type="project" value="TreeGrafter"/>
</dbReference>
<keyword evidence="11" id="KW-0472">Membrane</keyword>
<evidence type="ECO:0000256" key="11">
    <source>
        <dbReference type="ARBA" id="ARBA00023136"/>
    </source>
</evidence>
<dbReference type="EMBL" id="JAWHQM010000039">
    <property type="protein sequence ID" value="KAK5634208.1"/>
    <property type="molecule type" value="Genomic_DNA"/>
</dbReference>
<keyword evidence="5" id="KW-0812">Transmembrane</keyword>
<keyword evidence="15" id="KW-1185">Reference proteome</keyword>
<gene>
    <name evidence="14" type="ORF">RRF57_009922</name>
</gene>
<feature type="region of interest" description="Disordered" evidence="13">
    <location>
        <begin position="52"/>
        <end position="71"/>
    </location>
</feature>
<keyword evidence="9" id="KW-0811">Translocation</keyword>
<evidence type="ECO:0000256" key="2">
    <source>
        <dbReference type="ARBA" id="ARBA00004567"/>
    </source>
</evidence>
<evidence type="ECO:0000313" key="15">
    <source>
        <dbReference type="Proteomes" id="UP001305414"/>
    </source>
</evidence>
<sequence>MWELAFIARDYAARRQAIFEDIDRKDGPMWSHIYAVCIETVKGLERRIDEWGRAPAPTEPAPTPTQPRERLSQPLRANDVSAPRHVAKTSLVANTVAQLVTSPGRTPAQDWAPVIKRKAGQVADQVLTRQQREAVQPEALRGYLGTLSLRIMALPVVGPVFQQSFGRRLAKAVLGSPYAETSVYINAAYALSRLAVHSLTEDRYGNVQRDVPTIIRTFTTVIRKLETFRDGFPTHWTDLSQNRQCPEVSEVLNALKDGLAALVEAFGPYSGDLRLSRADMRLAREASQRPQEQRQPEMQQAG</sequence>
<keyword evidence="10" id="KW-0906">Nuclear pore complex</keyword>
<evidence type="ECO:0000256" key="12">
    <source>
        <dbReference type="ARBA" id="ARBA00023242"/>
    </source>
</evidence>
<evidence type="ECO:0000256" key="10">
    <source>
        <dbReference type="ARBA" id="ARBA00023132"/>
    </source>
</evidence>
<dbReference type="GO" id="GO:0070631">
    <property type="term" value="P:spindle pole body localization"/>
    <property type="evidence" value="ECO:0007669"/>
    <property type="project" value="TreeGrafter"/>
</dbReference>
<comment type="subcellular location">
    <subcellularLocation>
        <location evidence="1">Nucleus membrane</location>
        <topology evidence="1">Multi-pass membrane protein</topology>
    </subcellularLocation>
    <subcellularLocation>
        <location evidence="2">Nucleus</location>
        <location evidence="2">Nuclear pore complex</location>
    </subcellularLocation>
</comment>
<evidence type="ECO:0000256" key="8">
    <source>
        <dbReference type="ARBA" id="ARBA00022989"/>
    </source>
</evidence>
<keyword evidence="4" id="KW-0813">Transport</keyword>
<dbReference type="GO" id="GO:0006999">
    <property type="term" value="P:nuclear pore organization"/>
    <property type="evidence" value="ECO:0007669"/>
    <property type="project" value="TreeGrafter"/>
</dbReference>
<dbReference type="AlphaFoldDB" id="A0AAN7ZCB2"/>
<dbReference type="Proteomes" id="UP001305414">
    <property type="component" value="Unassembled WGS sequence"/>
</dbReference>
<dbReference type="GO" id="GO:0031965">
    <property type="term" value="C:nuclear membrane"/>
    <property type="evidence" value="ECO:0007669"/>
    <property type="project" value="UniProtKB-SubCell"/>
</dbReference>
<evidence type="ECO:0000256" key="6">
    <source>
        <dbReference type="ARBA" id="ARBA00022816"/>
    </source>
</evidence>
<proteinExistence type="inferred from homology"/>
<keyword evidence="6" id="KW-0509">mRNA transport</keyword>
<evidence type="ECO:0000256" key="4">
    <source>
        <dbReference type="ARBA" id="ARBA00022448"/>
    </source>
</evidence>
<evidence type="ECO:0000256" key="9">
    <source>
        <dbReference type="ARBA" id="ARBA00023010"/>
    </source>
</evidence>
<keyword evidence="7" id="KW-0653">Protein transport</keyword>
<dbReference type="InterPro" id="IPR019049">
    <property type="entry name" value="Nucleoporin_prot_Ndc1/Nup"/>
</dbReference>
<evidence type="ECO:0000256" key="3">
    <source>
        <dbReference type="ARBA" id="ARBA00005760"/>
    </source>
</evidence>
<accession>A0AAN7ZCB2</accession>
<reference evidence="14 15" key="1">
    <citation type="submission" date="2023-10" db="EMBL/GenBank/DDBJ databases">
        <title>Draft genome sequence of Xylaria bambusicola isolate GMP-LS, the root and basal stem rot pathogen of sugarcane in Indonesia.</title>
        <authorList>
            <person name="Selvaraj P."/>
            <person name="Muralishankar V."/>
            <person name="Muruganantham S."/>
            <person name="Sp S."/>
            <person name="Haryani S."/>
            <person name="Lau K.J.X."/>
            <person name="Naqvi N.I."/>
        </authorList>
    </citation>
    <scope>NUCLEOTIDE SEQUENCE [LARGE SCALE GENOMIC DNA]</scope>
    <source>
        <strain evidence="14">GMP-LS</strain>
    </source>
</reference>
<evidence type="ECO:0000256" key="5">
    <source>
        <dbReference type="ARBA" id="ARBA00022692"/>
    </source>
</evidence>